<reference evidence="3" key="2">
    <citation type="submission" date="2013-12" db="EMBL/GenBank/DDBJ databases">
        <authorList>
            <person name="Yu Y."/>
            <person name="Lee S."/>
            <person name="de Baynast K."/>
            <person name="Wissotski M."/>
            <person name="Liu L."/>
            <person name="Talag J."/>
            <person name="Goicoechea J."/>
            <person name="Angelova A."/>
            <person name="Jetty R."/>
            <person name="Kudrna D."/>
            <person name="Golser W."/>
            <person name="Rivera L."/>
            <person name="Zhang J."/>
            <person name="Wing R."/>
        </authorList>
    </citation>
    <scope>NUCLEOTIDE SEQUENCE</scope>
</reference>
<reference evidence="2" key="3">
    <citation type="submission" date="2015-04" db="UniProtKB">
        <authorList>
            <consortium name="EnsemblPlants"/>
        </authorList>
    </citation>
    <scope>IDENTIFICATION</scope>
</reference>
<dbReference type="AlphaFoldDB" id="A0A0D9XR66"/>
<evidence type="ECO:0000313" key="2">
    <source>
        <dbReference type="EnsemblPlants" id="LPERR11G08330.1"/>
    </source>
</evidence>
<evidence type="ECO:0000313" key="3">
    <source>
        <dbReference type="Proteomes" id="UP000032180"/>
    </source>
</evidence>
<feature type="compositionally biased region" description="Basic residues" evidence="1">
    <location>
        <begin position="48"/>
        <end position="58"/>
    </location>
</feature>
<accession>A0A0D9XR66</accession>
<evidence type="ECO:0000256" key="1">
    <source>
        <dbReference type="SAM" id="MobiDB-lite"/>
    </source>
</evidence>
<keyword evidence="3" id="KW-1185">Reference proteome</keyword>
<reference evidence="2 3" key="1">
    <citation type="submission" date="2012-08" db="EMBL/GenBank/DDBJ databases">
        <title>Oryza genome evolution.</title>
        <authorList>
            <person name="Wing R.A."/>
        </authorList>
    </citation>
    <scope>NUCLEOTIDE SEQUENCE</scope>
</reference>
<name>A0A0D9XR66_9ORYZ</name>
<dbReference type="Proteomes" id="UP000032180">
    <property type="component" value="Chromosome 11"/>
</dbReference>
<sequence length="139" mass="14289">MESLVFPGAGKLAAVAIPLRAPLTVHDATGDETPSCFADSLASSSPRSSRRLGRRRRPLGLPSPPANTVVAGTVPTPSCPASVLVSFLESHYNSCMHRPAQIEPLALHAPATRAHPPPASPSALIPATVGHGTATHISV</sequence>
<proteinExistence type="predicted"/>
<dbReference type="HOGENOM" id="CLU_1847992_0_0_1"/>
<organism evidence="2 3">
    <name type="scientific">Leersia perrieri</name>
    <dbReference type="NCBI Taxonomy" id="77586"/>
    <lineage>
        <taxon>Eukaryota</taxon>
        <taxon>Viridiplantae</taxon>
        <taxon>Streptophyta</taxon>
        <taxon>Embryophyta</taxon>
        <taxon>Tracheophyta</taxon>
        <taxon>Spermatophyta</taxon>
        <taxon>Magnoliopsida</taxon>
        <taxon>Liliopsida</taxon>
        <taxon>Poales</taxon>
        <taxon>Poaceae</taxon>
        <taxon>BOP clade</taxon>
        <taxon>Oryzoideae</taxon>
        <taxon>Oryzeae</taxon>
        <taxon>Oryzinae</taxon>
        <taxon>Leersia</taxon>
    </lineage>
</organism>
<feature type="region of interest" description="Disordered" evidence="1">
    <location>
        <begin position="32"/>
        <end position="69"/>
    </location>
</feature>
<protein>
    <submittedName>
        <fullName evidence="2">Uncharacterized protein</fullName>
    </submittedName>
</protein>
<dbReference type="EnsemblPlants" id="LPERR11G08330.1">
    <property type="protein sequence ID" value="LPERR11G08330.1"/>
    <property type="gene ID" value="LPERR11G08330"/>
</dbReference>
<dbReference type="Gramene" id="LPERR11G08330.1">
    <property type="protein sequence ID" value="LPERR11G08330.1"/>
    <property type="gene ID" value="LPERR11G08330"/>
</dbReference>